<dbReference type="EMBL" id="CP026095">
    <property type="protein sequence ID" value="AZV40955.1"/>
    <property type="molecule type" value="Genomic_DNA"/>
</dbReference>
<accession>A0A3Q9RJW4</accession>
<proteinExistence type="predicted"/>
<organism evidence="1 2">
    <name type="scientific">Peribacillus asahii</name>
    <dbReference type="NCBI Taxonomy" id="228899"/>
    <lineage>
        <taxon>Bacteria</taxon>
        <taxon>Bacillati</taxon>
        <taxon>Bacillota</taxon>
        <taxon>Bacilli</taxon>
        <taxon>Bacillales</taxon>
        <taxon>Bacillaceae</taxon>
        <taxon>Peribacillus</taxon>
    </lineage>
</organism>
<dbReference type="GO" id="GO:0016020">
    <property type="term" value="C:membrane"/>
    <property type="evidence" value="ECO:0007669"/>
    <property type="project" value="InterPro"/>
</dbReference>
<dbReference type="InterPro" id="IPR004089">
    <property type="entry name" value="MCPsignal_dom"/>
</dbReference>
<dbReference type="Proteomes" id="UP000283095">
    <property type="component" value="Chromosome"/>
</dbReference>
<evidence type="ECO:0000313" key="1">
    <source>
        <dbReference type="EMBL" id="AZV40955.1"/>
    </source>
</evidence>
<dbReference type="KEGG" id="pasa:BAOM_0267"/>
<name>A0A3Q9RJW4_9BACI</name>
<dbReference type="SMART" id="SM00283">
    <property type="entry name" value="MA"/>
    <property type="match status" value="1"/>
</dbReference>
<gene>
    <name evidence="1" type="ORF">BAOM_0267</name>
</gene>
<dbReference type="PROSITE" id="PS50111">
    <property type="entry name" value="CHEMOTAXIS_TRANSDUC_2"/>
    <property type="match status" value="1"/>
</dbReference>
<dbReference type="Gene3D" id="1.10.287.950">
    <property type="entry name" value="Methyl-accepting chemotaxis protein"/>
    <property type="match status" value="1"/>
</dbReference>
<sequence length="283" mass="31362">MPKRNKERVLRLETQLQQLLDNAEVIQASYPEDACLLLIDHEKVLCYLPGTSIDLNIQVGAPISTLQGTVTLQALQSGQFEQEEKDSRKFGVPYISTASPIKENGRVIGVLSSIVSNRRIDMLRSEAEELTAISQELAATTEHMASVSNVIAKDLQELADESTLLKNEIRTIEHVLSKIKDTAIKSRILGLNASIEAARSGEHGRGFMVVANEIKKMADSSKDAVEGFEPQLKEMMKNMEKAIETIQQISAHSEEQSVIVEEFHQSFDHIVHTASELSKNANL</sequence>
<dbReference type="AlphaFoldDB" id="A0A3Q9RJW4"/>
<dbReference type="RefSeq" id="WP_127758738.1">
    <property type="nucleotide sequence ID" value="NZ_CP026095.1"/>
</dbReference>
<dbReference type="SUPFAM" id="SSF58104">
    <property type="entry name" value="Methyl-accepting chemotaxis protein (MCP) signaling domain"/>
    <property type="match status" value="1"/>
</dbReference>
<evidence type="ECO:0000313" key="2">
    <source>
        <dbReference type="Proteomes" id="UP000283095"/>
    </source>
</evidence>
<dbReference type="PANTHER" id="PTHR32089:SF112">
    <property type="entry name" value="LYSOZYME-LIKE PROTEIN-RELATED"/>
    <property type="match status" value="1"/>
</dbReference>
<protein>
    <submittedName>
        <fullName evidence="1">Methyl-accepting chemotaxis-like protein</fullName>
    </submittedName>
</protein>
<dbReference type="Pfam" id="PF00015">
    <property type="entry name" value="MCPsignal"/>
    <property type="match status" value="1"/>
</dbReference>
<dbReference type="OrthoDB" id="9807021at2"/>
<dbReference type="PANTHER" id="PTHR32089">
    <property type="entry name" value="METHYL-ACCEPTING CHEMOTAXIS PROTEIN MCPB"/>
    <property type="match status" value="1"/>
</dbReference>
<reference evidence="1 2" key="1">
    <citation type="submission" date="2018-01" db="EMBL/GenBank/DDBJ databases">
        <title>Bacillus asahii Genome sequencing and assembly.</title>
        <authorList>
            <person name="Jiang H."/>
            <person name="Feng Y."/>
            <person name="Zhao F."/>
            <person name="Lin X."/>
        </authorList>
    </citation>
    <scope>NUCLEOTIDE SEQUENCE [LARGE SCALE GENOMIC DNA]</scope>
    <source>
        <strain evidence="1 2">OM18</strain>
    </source>
</reference>
<dbReference type="GO" id="GO:0007165">
    <property type="term" value="P:signal transduction"/>
    <property type="evidence" value="ECO:0007669"/>
    <property type="project" value="InterPro"/>
</dbReference>